<dbReference type="InterPro" id="IPR003660">
    <property type="entry name" value="HAMP_dom"/>
</dbReference>
<dbReference type="InterPro" id="IPR013656">
    <property type="entry name" value="PAS_4"/>
</dbReference>
<dbReference type="Pfam" id="PF00563">
    <property type="entry name" value="EAL"/>
    <property type="match status" value="1"/>
</dbReference>
<comment type="caution">
    <text evidence="4">The sequence shown here is derived from an EMBL/GenBank/DDBJ whole genome shotgun (WGS) entry which is preliminary data.</text>
</comment>
<feature type="domain" description="GGDEF" evidence="3">
    <location>
        <begin position="520"/>
        <end position="653"/>
    </location>
</feature>
<proteinExistence type="predicted"/>
<dbReference type="SMART" id="SM00052">
    <property type="entry name" value="EAL"/>
    <property type="match status" value="1"/>
</dbReference>
<dbReference type="CDD" id="cd01949">
    <property type="entry name" value="GGDEF"/>
    <property type="match status" value="1"/>
</dbReference>
<dbReference type="Gene3D" id="3.30.70.270">
    <property type="match status" value="1"/>
</dbReference>
<dbReference type="Gene3D" id="6.10.340.10">
    <property type="match status" value="1"/>
</dbReference>
<keyword evidence="5" id="KW-1185">Reference proteome</keyword>
<evidence type="ECO:0000259" key="1">
    <source>
        <dbReference type="PROSITE" id="PS50883"/>
    </source>
</evidence>
<organism evidence="4 5">
    <name type="scientific">Rivihabitans pingtungensis</name>
    <dbReference type="NCBI Taxonomy" id="1054498"/>
    <lineage>
        <taxon>Bacteria</taxon>
        <taxon>Pseudomonadati</taxon>
        <taxon>Pseudomonadota</taxon>
        <taxon>Betaproteobacteria</taxon>
        <taxon>Neisseriales</taxon>
        <taxon>Aquaspirillaceae</taxon>
        <taxon>Rivihabitans</taxon>
    </lineage>
</organism>
<dbReference type="Pfam" id="PF00990">
    <property type="entry name" value="GGDEF"/>
    <property type="match status" value="1"/>
</dbReference>
<name>A0A318KF95_9NEIS</name>
<dbReference type="AlphaFoldDB" id="A0A318KF95"/>
<dbReference type="RefSeq" id="WP_110391884.1">
    <property type="nucleotide sequence ID" value="NZ_QJKI01000026.1"/>
</dbReference>
<dbReference type="CDD" id="cd01948">
    <property type="entry name" value="EAL"/>
    <property type="match status" value="1"/>
</dbReference>
<feature type="domain" description="EAL" evidence="1">
    <location>
        <begin position="662"/>
        <end position="915"/>
    </location>
</feature>
<dbReference type="SMART" id="SM00267">
    <property type="entry name" value="GGDEF"/>
    <property type="match status" value="1"/>
</dbReference>
<evidence type="ECO:0000259" key="3">
    <source>
        <dbReference type="PROSITE" id="PS50887"/>
    </source>
</evidence>
<dbReference type="Pfam" id="PF08448">
    <property type="entry name" value="PAS_4"/>
    <property type="match status" value="1"/>
</dbReference>
<dbReference type="PROSITE" id="PS50885">
    <property type="entry name" value="HAMP"/>
    <property type="match status" value="1"/>
</dbReference>
<dbReference type="InterPro" id="IPR029787">
    <property type="entry name" value="Nucleotide_cyclase"/>
</dbReference>
<dbReference type="SUPFAM" id="SSF55073">
    <property type="entry name" value="Nucleotide cyclase"/>
    <property type="match status" value="1"/>
</dbReference>
<dbReference type="Pfam" id="PF00672">
    <property type="entry name" value="HAMP"/>
    <property type="match status" value="1"/>
</dbReference>
<dbReference type="Pfam" id="PF13188">
    <property type="entry name" value="PAS_8"/>
    <property type="match status" value="1"/>
</dbReference>
<dbReference type="InterPro" id="IPR052155">
    <property type="entry name" value="Biofilm_reg_signaling"/>
</dbReference>
<dbReference type="SMART" id="SM00091">
    <property type="entry name" value="PAS"/>
    <property type="match status" value="2"/>
</dbReference>
<dbReference type="NCBIfam" id="TIGR00254">
    <property type="entry name" value="GGDEF"/>
    <property type="match status" value="1"/>
</dbReference>
<dbReference type="SUPFAM" id="SSF55785">
    <property type="entry name" value="PYP-like sensor domain (PAS domain)"/>
    <property type="match status" value="2"/>
</dbReference>
<dbReference type="Gene3D" id="3.20.20.450">
    <property type="entry name" value="EAL domain"/>
    <property type="match status" value="1"/>
</dbReference>
<dbReference type="CDD" id="cd00130">
    <property type="entry name" value="PAS"/>
    <property type="match status" value="1"/>
</dbReference>
<protein>
    <submittedName>
        <fullName evidence="4">PAS domain S-box-containing protein/diguanylate cyclase (GGDEF)-like protein</fullName>
    </submittedName>
</protein>
<dbReference type="EMBL" id="QJKI01000026">
    <property type="protein sequence ID" value="PXX75265.1"/>
    <property type="molecule type" value="Genomic_DNA"/>
</dbReference>
<dbReference type="InterPro" id="IPR000160">
    <property type="entry name" value="GGDEF_dom"/>
</dbReference>
<dbReference type="InterPro" id="IPR043128">
    <property type="entry name" value="Rev_trsase/Diguanyl_cyclase"/>
</dbReference>
<sequence>MWVRRKLSGLVLVVLTVGAAAPAALWALWDVQDTRLRLYQAFDQDIRQFQGKLASGLQAPLWDLNPELATPLLDAQFQDARLVSLSVLTDTRQLFYHRDELRRRDGHCATRYFPVLRQGRELGHTLAEFCDGVVQAQIARERDERLWLIGTQFGLTLLLIVAMLHWRLVLPVRQLVAQARALAERRLLQPFLWRRQDELGQLGNALETTRQALAQLFSRLEQQNQALLAELGQREAISQALAHSQRRYQALVDEAPEGIALLNPDSGQFIEGNPQAARLLGCRPDALARHTPFDAELVALPDAPALWQQRWRQALRAADDGALSQFRWRFQPLDGQPQRHIDVHLGRLDTGGDRAIRATLLDVTAQVTAERQLHLLQRAIEQSHDGIAILDSELRLRSCNPGFYRLFSDEQTGQLLPGLSTDNPALYQALLTRLDSEGSWQDAMWLNTRAGSRYCQVRISRIVSEEDPDNHICVVTDTTESHQQEDRIRYLAHHDPVTGLTNRHFLYGRMAEAIHQLPPRPFALGFLDLDRFKTINDTLGHAAGDCLLQAVARRLQTLVRADDLVSRIGGDEFVILASEMCCADEAAMLFSRVLAAFHDPFELEGKLFHISPSIGVCFFPADGDTPDILMRNADTAMYAAKAAGRNTYQLFAQAMHAQNAERLDLEREMRNGVQAQQFVAYYQPKVNADGELLCCEALVRWQHPALGVLSPARFLPLAEETGLIVAIGRQVLLAACHDCLRWRQSGYPDMRVAVNVSSRQFSHDDLAATVQSCLDDSGLPPDALELEITESLLLDNLDAAIRLLQALRALGVKISLDDFGTGYSSLSYLQKLPIDTLKIDRSFIQHIDSRSSDAAITRAIITLAHGLGVRVVAEGVETAGQCAVLVEMQCDLMQGFWFSRPVPAQTLAAMLGQRLGGQCLLPEESAAEDS</sequence>
<dbReference type="InterPro" id="IPR000014">
    <property type="entry name" value="PAS"/>
</dbReference>
<dbReference type="PROSITE" id="PS50887">
    <property type="entry name" value="GGDEF"/>
    <property type="match status" value="1"/>
</dbReference>
<dbReference type="SUPFAM" id="SSF158472">
    <property type="entry name" value="HAMP domain-like"/>
    <property type="match status" value="1"/>
</dbReference>
<dbReference type="GO" id="GO:0016020">
    <property type="term" value="C:membrane"/>
    <property type="evidence" value="ECO:0007669"/>
    <property type="project" value="InterPro"/>
</dbReference>
<evidence type="ECO:0000259" key="2">
    <source>
        <dbReference type="PROSITE" id="PS50885"/>
    </source>
</evidence>
<dbReference type="CDD" id="cd06225">
    <property type="entry name" value="HAMP"/>
    <property type="match status" value="1"/>
</dbReference>
<dbReference type="InterPro" id="IPR035919">
    <property type="entry name" value="EAL_sf"/>
</dbReference>
<reference evidence="4 5" key="1">
    <citation type="submission" date="2018-05" db="EMBL/GenBank/DDBJ databases">
        <title>Genomic Encyclopedia of Type Strains, Phase IV (KMG-IV): sequencing the most valuable type-strain genomes for metagenomic binning, comparative biology and taxonomic classification.</title>
        <authorList>
            <person name="Goeker M."/>
        </authorList>
    </citation>
    <scope>NUCLEOTIDE SEQUENCE [LARGE SCALE GENOMIC DNA]</scope>
    <source>
        <strain evidence="4 5">DSM 29661</strain>
    </source>
</reference>
<dbReference type="SUPFAM" id="SSF141868">
    <property type="entry name" value="EAL domain-like"/>
    <property type="match status" value="1"/>
</dbReference>
<dbReference type="Proteomes" id="UP000247555">
    <property type="component" value="Unassembled WGS sequence"/>
</dbReference>
<gene>
    <name evidence="4" type="ORF">DFR34_12638</name>
</gene>
<dbReference type="Gene3D" id="3.30.450.20">
    <property type="entry name" value="PAS domain"/>
    <property type="match status" value="2"/>
</dbReference>
<evidence type="ECO:0000313" key="5">
    <source>
        <dbReference type="Proteomes" id="UP000247555"/>
    </source>
</evidence>
<dbReference type="PANTHER" id="PTHR44757">
    <property type="entry name" value="DIGUANYLATE CYCLASE DGCP"/>
    <property type="match status" value="1"/>
</dbReference>
<dbReference type="InterPro" id="IPR035965">
    <property type="entry name" value="PAS-like_dom_sf"/>
</dbReference>
<dbReference type="GO" id="GO:0007165">
    <property type="term" value="P:signal transduction"/>
    <property type="evidence" value="ECO:0007669"/>
    <property type="project" value="InterPro"/>
</dbReference>
<evidence type="ECO:0000313" key="4">
    <source>
        <dbReference type="EMBL" id="PXX75265.1"/>
    </source>
</evidence>
<dbReference type="PANTHER" id="PTHR44757:SF2">
    <property type="entry name" value="BIOFILM ARCHITECTURE MAINTENANCE PROTEIN MBAA"/>
    <property type="match status" value="1"/>
</dbReference>
<dbReference type="PROSITE" id="PS50883">
    <property type="entry name" value="EAL"/>
    <property type="match status" value="1"/>
</dbReference>
<accession>A0A318KF95</accession>
<dbReference type="InterPro" id="IPR001633">
    <property type="entry name" value="EAL_dom"/>
</dbReference>
<dbReference type="FunFam" id="3.20.20.450:FF:000001">
    <property type="entry name" value="Cyclic di-GMP phosphodiesterase yahA"/>
    <property type="match status" value="1"/>
</dbReference>
<dbReference type="OrthoDB" id="9813903at2"/>
<feature type="domain" description="HAMP" evidence="2">
    <location>
        <begin position="166"/>
        <end position="218"/>
    </location>
</feature>
<dbReference type="SMART" id="SM00304">
    <property type="entry name" value="HAMP"/>
    <property type="match status" value="1"/>
</dbReference>
<dbReference type="NCBIfam" id="TIGR00229">
    <property type="entry name" value="sensory_box"/>
    <property type="match status" value="1"/>
</dbReference>